<dbReference type="InterPro" id="IPR050714">
    <property type="entry name" value="Cobalamin_biosynth_MTase"/>
</dbReference>
<sequence>MRLVIFGGTTEGRVLAEKAVALKIPVIVSVSTEYGAELLKENAFLTVHQGNLTEEEMEQLLLSWQAELCMDATHPYAELVTKNARKACEKLALPYVRILRKEEATDAGEDRVSVKSVEEAVSFLQETEGRIFIATGSKELEKYTKLRNFKERCTARILPSEEAIAKAVSLGFSGKHLIAMQGPFSEELNEAMLKSAGSRYFVTKSSGKEGGFAEKCRAARAAGATLIVVERPEAECPEKKEGQNAEKQTMTLQEACQLLESVAFKASDGTVPETDREVYLIGMGPGRASLLSVETRQVLESCEVLIGSGRMLQEAHQVLAEDKPCFISVRKEEIAAYLKEHSSIKRAAVLYSGDVGFSSGAKGMEELLAGSFRVSRIPGISSPVYFLSLLGLSLEEAALVSCHGREQELIPMLLEGKKVCALLGGRSQLSGLCEKLVFYGLSDVGITAGERLSYPEERIRRGRPEDFIGKETDSLTIALLERTESGTDRRSLPGLPDDSFSRAKVPMTKEEIRVLSLAKLNLKRDSIVYDIGSGSGSVGIEAALFATEGKVYAIEKKEEAYALTGENARKHRASNLLQIRGEAPEALQELPAPTHVFIGGSSGRLTEIVEAVLQKNDRARIVINAITLETLEILLKLKRENPRCRNMELLQVQVTRVKELSIYHLTESENPVWIAAFGGEK</sequence>
<comment type="pathway">
    <text evidence="1">Cofactor biosynthesis; adenosylcobalamin biosynthesis.</text>
</comment>
<dbReference type="RefSeq" id="WP_262574699.1">
    <property type="nucleotide sequence ID" value="NZ_JAOQKJ010000006.1"/>
</dbReference>
<evidence type="ECO:0000256" key="5">
    <source>
        <dbReference type="ARBA" id="ARBA00022691"/>
    </source>
</evidence>
<dbReference type="Proteomes" id="UP001652432">
    <property type="component" value="Unassembled WGS sequence"/>
</dbReference>
<dbReference type="PANTHER" id="PTHR43182:SF1">
    <property type="entry name" value="COBALT-PRECORRIN-7 C(5)-METHYLTRANSFERASE"/>
    <property type="match status" value="1"/>
</dbReference>
<organism evidence="7 8">
    <name type="scientific">Suilimivivens aceti</name>
    <dbReference type="NCBI Taxonomy" id="2981774"/>
    <lineage>
        <taxon>Bacteria</taxon>
        <taxon>Bacillati</taxon>
        <taxon>Bacillota</taxon>
        <taxon>Clostridia</taxon>
        <taxon>Lachnospirales</taxon>
        <taxon>Lachnospiraceae</taxon>
        <taxon>Suilimivivens</taxon>
    </lineage>
</organism>
<evidence type="ECO:0000256" key="1">
    <source>
        <dbReference type="ARBA" id="ARBA00004953"/>
    </source>
</evidence>
<keyword evidence="4" id="KW-0808">Transferase</keyword>
<evidence type="ECO:0000256" key="2">
    <source>
        <dbReference type="ARBA" id="ARBA00022573"/>
    </source>
</evidence>
<dbReference type="Gene3D" id="3.40.1010.10">
    <property type="entry name" value="Cobalt-precorrin-4 Transmethylase, Domain 1"/>
    <property type="match status" value="1"/>
</dbReference>
<dbReference type="InterPro" id="IPR035996">
    <property type="entry name" value="4pyrrol_Methylase_sf"/>
</dbReference>
<dbReference type="Pfam" id="PF02571">
    <property type="entry name" value="CbiJ"/>
    <property type="match status" value="1"/>
</dbReference>
<dbReference type="NCBIfam" id="TIGR02467">
    <property type="entry name" value="CbiE"/>
    <property type="match status" value="1"/>
</dbReference>
<dbReference type="InterPro" id="IPR014776">
    <property type="entry name" value="4pyrrole_Mease_sub2"/>
</dbReference>
<dbReference type="Gene3D" id="3.30.950.10">
    <property type="entry name" value="Methyltransferase, Cobalt-precorrin-4 Transmethylase, Domain 2"/>
    <property type="match status" value="1"/>
</dbReference>
<dbReference type="PROSITE" id="PS51014">
    <property type="entry name" value="COBK_CBIJ"/>
    <property type="match status" value="1"/>
</dbReference>
<evidence type="ECO:0000256" key="4">
    <source>
        <dbReference type="ARBA" id="ARBA00022679"/>
    </source>
</evidence>
<dbReference type="CDD" id="cd11644">
    <property type="entry name" value="Precorrin-6Y-MT"/>
    <property type="match status" value="1"/>
</dbReference>
<dbReference type="PANTHER" id="PTHR43182">
    <property type="entry name" value="COBALT-PRECORRIN-6B C(15)-METHYLTRANSFERASE (DECARBOXYLATING)"/>
    <property type="match status" value="1"/>
</dbReference>
<evidence type="ECO:0000259" key="6">
    <source>
        <dbReference type="Pfam" id="PF00590"/>
    </source>
</evidence>
<evidence type="ECO:0000313" key="8">
    <source>
        <dbReference type="Proteomes" id="UP001652432"/>
    </source>
</evidence>
<dbReference type="InterPro" id="IPR029063">
    <property type="entry name" value="SAM-dependent_MTases_sf"/>
</dbReference>
<proteinExistence type="predicted"/>
<dbReference type="SUPFAM" id="SSF53790">
    <property type="entry name" value="Tetrapyrrole methylase"/>
    <property type="match status" value="1"/>
</dbReference>
<keyword evidence="5" id="KW-0949">S-adenosyl-L-methionine</keyword>
<dbReference type="InterPro" id="IPR014777">
    <property type="entry name" value="4pyrrole_Mease_sub1"/>
</dbReference>
<comment type="caution">
    <text evidence="7">The sequence shown here is derived from an EMBL/GenBank/DDBJ whole genome shotgun (WGS) entry which is preliminary data.</text>
</comment>
<dbReference type="Pfam" id="PF00590">
    <property type="entry name" value="TP_methylase"/>
    <property type="match status" value="1"/>
</dbReference>
<reference evidence="7 8" key="1">
    <citation type="journal article" date="2021" name="ISME Commun">
        <title>Automated analysis of genomic sequences facilitates high-throughput and comprehensive description of bacteria.</title>
        <authorList>
            <person name="Hitch T.C.A."/>
        </authorList>
    </citation>
    <scope>NUCLEOTIDE SEQUENCE [LARGE SCALE GENOMIC DNA]</scope>
    <source>
        <strain evidence="7 8">Sanger_18</strain>
    </source>
</reference>
<dbReference type="SUPFAM" id="SSF53335">
    <property type="entry name" value="S-adenosyl-L-methionine-dependent methyltransferases"/>
    <property type="match status" value="1"/>
</dbReference>
<dbReference type="NCBIfam" id="TIGR00715">
    <property type="entry name" value="precor6x_red"/>
    <property type="match status" value="1"/>
</dbReference>
<keyword evidence="3" id="KW-0489">Methyltransferase</keyword>
<name>A0ABT2T2X2_9FIRM</name>
<keyword evidence="8" id="KW-1185">Reference proteome</keyword>
<keyword evidence="2" id="KW-0169">Cobalamin biosynthesis</keyword>
<dbReference type="Gene3D" id="3.40.50.150">
    <property type="entry name" value="Vaccinia Virus protein VP39"/>
    <property type="match status" value="1"/>
</dbReference>
<protein>
    <submittedName>
        <fullName evidence="7">Precorrin-6A reductase</fullName>
        <ecNumber evidence="7">1.3.1.54</ecNumber>
    </submittedName>
</protein>
<feature type="domain" description="Tetrapyrrole methylase" evidence="6">
    <location>
        <begin position="278"/>
        <end position="463"/>
    </location>
</feature>
<dbReference type="InterPro" id="IPR003723">
    <property type="entry name" value="Precorrin-6x_reduct"/>
</dbReference>
<evidence type="ECO:0000313" key="7">
    <source>
        <dbReference type="EMBL" id="MCU6744614.1"/>
    </source>
</evidence>
<dbReference type="NCBIfam" id="TIGR02469">
    <property type="entry name" value="CbiT"/>
    <property type="match status" value="1"/>
</dbReference>
<dbReference type="GO" id="GO:0016994">
    <property type="term" value="F:precorrin-6A reductase activity"/>
    <property type="evidence" value="ECO:0007669"/>
    <property type="project" value="UniProtKB-EC"/>
</dbReference>
<dbReference type="InterPro" id="IPR000878">
    <property type="entry name" value="4pyrrol_Mease"/>
</dbReference>
<accession>A0ABT2T2X2</accession>
<keyword evidence="7" id="KW-0560">Oxidoreductase</keyword>
<dbReference type="InterPro" id="IPR014008">
    <property type="entry name" value="Cbl_synth_MTase_CbiT"/>
</dbReference>
<gene>
    <name evidence="7" type="primary">cobK</name>
    <name evidence="7" type="ORF">OCV77_08905</name>
</gene>
<dbReference type="EMBL" id="JAOQKJ010000006">
    <property type="protein sequence ID" value="MCU6744614.1"/>
    <property type="molecule type" value="Genomic_DNA"/>
</dbReference>
<evidence type="ECO:0000256" key="3">
    <source>
        <dbReference type="ARBA" id="ARBA00022603"/>
    </source>
</evidence>
<dbReference type="EC" id="1.3.1.54" evidence="7"/>
<dbReference type="InterPro" id="IPR012818">
    <property type="entry name" value="CbiE"/>
</dbReference>